<evidence type="ECO:0000313" key="17">
    <source>
        <dbReference type="Proteomes" id="UP001231616"/>
    </source>
</evidence>
<evidence type="ECO:0000259" key="14">
    <source>
        <dbReference type="Pfam" id="PF02581"/>
    </source>
</evidence>
<keyword evidence="9" id="KW-0784">Thiamine biosynthesis</keyword>
<dbReference type="InterPro" id="IPR029056">
    <property type="entry name" value="Ribokinase-like"/>
</dbReference>
<evidence type="ECO:0000256" key="10">
    <source>
        <dbReference type="ARBA" id="ARBA00023268"/>
    </source>
</evidence>
<evidence type="ECO:0000256" key="9">
    <source>
        <dbReference type="ARBA" id="ARBA00022977"/>
    </source>
</evidence>
<dbReference type="InterPro" id="IPR034291">
    <property type="entry name" value="TMP_synthase"/>
</dbReference>
<dbReference type="SUPFAM" id="SSF53613">
    <property type="entry name" value="Ribokinase-like"/>
    <property type="match status" value="1"/>
</dbReference>
<keyword evidence="8" id="KW-0460">Magnesium</keyword>
<keyword evidence="3 16" id="KW-0808">Transferase</keyword>
<keyword evidence="6" id="KW-0418">Kinase</keyword>
<keyword evidence="5" id="KW-0547">Nucleotide-binding</keyword>
<dbReference type="InterPro" id="IPR013785">
    <property type="entry name" value="Aldolase_TIM"/>
</dbReference>
<evidence type="ECO:0000256" key="7">
    <source>
        <dbReference type="ARBA" id="ARBA00022840"/>
    </source>
</evidence>
<dbReference type="CDD" id="cd00564">
    <property type="entry name" value="TMP_TenI"/>
    <property type="match status" value="1"/>
</dbReference>
<comment type="pathway">
    <text evidence="2">Cofactor biosynthesis; thiamine diphosphate biosynthesis; thiamine phosphate from 4-amino-2-methyl-5-diphosphomethylpyrimidine and 4-methyl-5-(2-phosphoethyl)-thiazole: step 1/1.</text>
</comment>
<dbReference type="InterPro" id="IPR013749">
    <property type="entry name" value="PM/HMP-P_kinase-1"/>
</dbReference>
<evidence type="ECO:0000256" key="2">
    <source>
        <dbReference type="ARBA" id="ARBA00005165"/>
    </source>
</evidence>
<evidence type="ECO:0000256" key="1">
    <source>
        <dbReference type="ARBA" id="ARBA00001946"/>
    </source>
</evidence>
<comment type="catalytic activity">
    <reaction evidence="12">
        <text>2-(2-carboxy-4-methylthiazol-5-yl)ethyl phosphate + 4-amino-2-methyl-5-(diphosphooxymethyl)pyrimidine + 2 H(+) = thiamine phosphate + CO2 + diphosphate</text>
        <dbReference type="Rhea" id="RHEA:47848"/>
        <dbReference type="ChEBI" id="CHEBI:15378"/>
        <dbReference type="ChEBI" id="CHEBI:16526"/>
        <dbReference type="ChEBI" id="CHEBI:33019"/>
        <dbReference type="ChEBI" id="CHEBI:37575"/>
        <dbReference type="ChEBI" id="CHEBI:57841"/>
        <dbReference type="ChEBI" id="CHEBI:62890"/>
        <dbReference type="EC" id="2.5.1.3"/>
    </reaction>
</comment>
<keyword evidence="4" id="KW-0479">Metal-binding</keyword>
<organism evidence="16 17">
    <name type="scientific">Alkalimonas collagenimarina</name>
    <dbReference type="NCBI Taxonomy" id="400390"/>
    <lineage>
        <taxon>Bacteria</taxon>
        <taxon>Pseudomonadati</taxon>
        <taxon>Pseudomonadota</taxon>
        <taxon>Gammaproteobacteria</taxon>
        <taxon>Alkalimonas</taxon>
    </lineage>
</organism>
<keyword evidence="10" id="KW-0511">Multifunctional enzyme</keyword>
<dbReference type="InterPro" id="IPR022998">
    <property type="entry name" value="ThiamineP_synth_TenI"/>
</dbReference>
<evidence type="ECO:0000256" key="8">
    <source>
        <dbReference type="ARBA" id="ARBA00022842"/>
    </source>
</evidence>
<keyword evidence="7" id="KW-0067">ATP-binding</keyword>
<evidence type="ECO:0000256" key="6">
    <source>
        <dbReference type="ARBA" id="ARBA00022777"/>
    </source>
</evidence>
<evidence type="ECO:0000313" key="16">
    <source>
        <dbReference type="EMBL" id="MDP4536776.1"/>
    </source>
</evidence>
<sequence>MQAKSIPLQAPCPLHAMSTARPIVWSLAASDSGGGAGLQADLLTLHDLGCHGCTVVTGITAQNSLALERLEPVSIEMLQAQLNALTDDLPATVIKIGMLADANAIHWLINWLKQYKEQHAVQVVADPVLASSSGYQVGHDALLDGWRALLPFIDLITPNLPELAQLSARPDAPIAEQVALLQALGSQAVLVKGGHATDSHDDGLVCSGAIMQSHPEVADYFFSDSLNFSMHSKRLNSPHQHGTGCVLSSAISAFLAQGYVMEDALVLARAYIQQSIAAGYATGSGPGALGHDGWPCSGHVLPRIQMEQPPLAVSSPFAVLSSEPGVYPVIDSVDMLQQLLPLKPGCIQLRIKTGSDGDIELAIMEAIALAKKYGVRLFINDYWQLAIEHGAYGVHLGQQDLETADLSAIQAAGLRLGLSSHGPFELARALQLQPSYIALGHIFPTDTKQMPSKPQGVKRLADSIALCGGTPTVAIGGIDHHRFAQVCQTGVHGVAMVSAITRANSPSEALHSFKQQWEQQRAYHR</sequence>
<comment type="cofactor">
    <cofactor evidence="1">
        <name>Mg(2+)</name>
        <dbReference type="ChEBI" id="CHEBI:18420"/>
    </cofactor>
</comment>
<dbReference type="SUPFAM" id="SSF51391">
    <property type="entry name" value="Thiamin phosphate synthase"/>
    <property type="match status" value="1"/>
</dbReference>
<evidence type="ECO:0000256" key="11">
    <source>
        <dbReference type="ARBA" id="ARBA00047334"/>
    </source>
</evidence>
<name>A0ABT9H0C7_9GAMM</name>
<dbReference type="Gene3D" id="3.40.1190.20">
    <property type="match status" value="1"/>
</dbReference>
<dbReference type="InterPro" id="IPR036206">
    <property type="entry name" value="ThiamineP_synth_sf"/>
</dbReference>
<dbReference type="Pfam" id="PF08543">
    <property type="entry name" value="Phos_pyr_kin"/>
    <property type="match status" value="1"/>
</dbReference>
<dbReference type="CDD" id="cd01169">
    <property type="entry name" value="HMPP_kinase"/>
    <property type="match status" value="1"/>
</dbReference>
<protein>
    <submittedName>
        <fullName evidence="16">Thiamine phosphate synthase</fullName>
        <ecNumber evidence="16">2.5.1.3</ecNumber>
    </submittedName>
</protein>
<evidence type="ECO:0000256" key="4">
    <source>
        <dbReference type="ARBA" id="ARBA00022723"/>
    </source>
</evidence>
<proteinExistence type="predicted"/>
<gene>
    <name evidence="16" type="primary">thiE</name>
    <name evidence="16" type="ORF">Q3O60_11290</name>
</gene>
<dbReference type="EMBL" id="JAUZVZ010000014">
    <property type="protein sequence ID" value="MDP4536776.1"/>
    <property type="molecule type" value="Genomic_DNA"/>
</dbReference>
<dbReference type="Proteomes" id="UP001231616">
    <property type="component" value="Unassembled WGS sequence"/>
</dbReference>
<dbReference type="NCBIfam" id="NF002904">
    <property type="entry name" value="PRK03512.1"/>
    <property type="match status" value="1"/>
</dbReference>
<comment type="caution">
    <text evidence="16">The sequence shown here is derived from an EMBL/GenBank/DDBJ whole genome shotgun (WGS) entry which is preliminary data.</text>
</comment>
<feature type="domain" description="Pyridoxamine kinase/Phosphomethylpyrimidine kinase" evidence="15">
    <location>
        <begin position="31"/>
        <end position="287"/>
    </location>
</feature>
<evidence type="ECO:0000256" key="13">
    <source>
        <dbReference type="ARBA" id="ARBA00047883"/>
    </source>
</evidence>
<dbReference type="GO" id="GO:0004789">
    <property type="term" value="F:thiamine-phosphate diphosphorylase activity"/>
    <property type="evidence" value="ECO:0007669"/>
    <property type="project" value="UniProtKB-EC"/>
</dbReference>
<comment type="catalytic activity">
    <reaction evidence="11">
        <text>4-methyl-5-(2-phosphooxyethyl)-thiazole + 4-amino-2-methyl-5-(diphosphooxymethyl)pyrimidine + H(+) = thiamine phosphate + diphosphate</text>
        <dbReference type="Rhea" id="RHEA:22328"/>
        <dbReference type="ChEBI" id="CHEBI:15378"/>
        <dbReference type="ChEBI" id="CHEBI:33019"/>
        <dbReference type="ChEBI" id="CHEBI:37575"/>
        <dbReference type="ChEBI" id="CHEBI:57841"/>
        <dbReference type="ChEBI" id="CHEBI:58296"/>
        <dbReference type="EC" id="2.5.1.3"/>
    </reaction>
</comment>
<reference evidence="16 17" key="1">
    <citation type="submission" date="2023-08" db="EMBL/GenBank/DDBJ databases">
        <authorList>
            <person name="Joshi A."/>
            <person name="Thite S."/>
        </authorList>
    </citation>
    <scope>NUCLEOTIDE SEQUENCE [LARGE SCALE GENOMIC DNA]</scope>
    <source>
        <strain evidence="16 17">AC40</strain>
    </source>
</reference>
<dbReference type="PANTHER" id="PTHR20858">
    <property type="entry name" value="PHOSPHOMETHYLPYRIMIDINE KINASE"/>
    <property type="match status" value="1"/>
</dbReference>
<evidence type="ECO:0000256" key="12">
    <source>
        <dbReference type="ARBA" id="ARBA00047851"/>
    </source>
</evidence>
<accession>A0ABT9H0C7</accession>
<evidence type="ECO:0000259" key="15">
    <source>
        <dbReference type="Pfam" id="PF08543"/>
    </source>
</evidence>
<dbReference type="NCBIfam" id="TIGR00693">
    <property type="entry name" value="thiE"/>
    <property type="match status" value="1"/>
</dbReference>
<dbReference type="PANTHER" id="PTHR20858:SF17">
    <property type="entry name" value="HYDROXYMETHYLPYRIMIDINE_PHOSPHOMETHYLPYRIMIDINE KINASE THI20-RELATED"/>
    <property type="match status" value="1"/>
</dbReference>
<dbReference type="RefSeq" id="WP_305894038.1">
    <property type="nucleotide sequence ID" value="NZ_JAUZVZ010000014.1"/>
</dbReference>
<comment type="catalytic activity">
    <reaction evidence="13">
        <text>2-[(2R,5Z)-2-carboxy-4-methylthiazol-5(2H)-ylidene]ethyl phosphate + 4-amino-2-methyl-5-(diphosphooxymethyl)pyrimidine + 2 H(+) = thiamine phosphate + CO2 + diphosphate</text>
        <dbReference type="Rhea" id="RHEA:47844"/>
        <dbReference type="ChEBI" id="CHEBI:15378"/>
        <dbReference type="ChEBI" id="CHEBI:16526"/>
        <dbReference type="ChEBI" id="CHEBI:33019"/>
        <dbReference type="ChEBI" id="CHEBI:37575"/>
        <dbReference type="ChEBI" id="CHEBI:57841"/>
        <dbReference type="ChEBI" id="CHEBI:62899"/>
        <dbReference type="EC" id="2.5.1.3"/>
    </reaction>
</comment>
<dbReference type="InterPro" id="IPR004399">
    <property type="entry name" value="HMP/HMP-P_kinase_dom"/>
</dbReference>
<feature type="domain" description="Thiamine phosphate synthase/TenI" evidence="14">
    <location>
        <begin position="331"/>
        <end position="500"/>
    </location>
</feature>
<evidence type="ECO:0000256" key="5">
    <source>
        <dbReference type="ARBA" id="ARBA00022741"/>
    </source>
</evidence>
<dbReference type="EC" id="2.5.1.3" evidence="16"/>
<dbReference type="Gene3D" id="3.20.20.70">
    <property type="entry name" value="Aldolase class I"/>
    <property type="match status" value="1"/>
</dbReference>
<evidence type="ECO:0000256" key="3">
    <source>
        <dbReference type="ARBA" id="ARBA00022679"/>
    </source>
</evidence>
<dbReference type="Pfam" id="PF02581">
    <property type="entry name" value="TMP-TENI"/>
    <property type="match status" value="1"/>
</dbReference>
<keyword evidence="17" id="KW-1185">Reference proteome</keyword>